<protein>
    <submittedName>
        <fullName evidence="2">Nitroreductase family protein</fullName>
    </submittedName>
</protein>
<evidence type="ECO:0000259" key="1">
    <source>
        <dbReference type="Pfam" id="PF00881"/>
    </source>
</evidence>
<comment type="caution">
    <text evidence="2">The sequence shown here is derived from an EMBL/GenBank/DDBJ whole genome shotgun (WGS) entry which is preliminary data.</text>
</comment>
<reference evidence="2" key="1">
    <citation type="journal article" date="2020" name="mSystems">
        <title>Genome- and Community-Level Interaction Insights into Carbon Utilization and Element Cycling Functions of Hydrothermarchaeota in Hydrothermal Sediment.</title>
        <authorList>
            <person name="Zhou Z."/>
            <person name="Liu Y."/>
            <person name="Xu W."/>
            <person name="Pan J."/>
            <person name="Luo Z.H."/>
            <person name="Li M."/>
        </authorList>
    </citation>
    <scope>NUCLEOTIDE SEQUENCE [LARGE SCALE GENOMIC DNA]</scope>
    <source>
        <strain evidence="2">HyVt-102</strain>
    </source>
</reference>
<dbReference type="GO" id="GO:0016491">
    <property type="term" value="F:oxidoreductase activity"/>
    <property type="evidence" value="ECO:0007669"/>
    <property type="project" value="InterPro"/>
</dbReference>
<feature type="domain" description="Nitroreductase" evidence="1">
    <location>
        <begin position="10"/>
        <end position="61"/>
    </location>
</feature>
<dbReference type="Pfam" id="PF00881">
    <property type="entry name" value="Nitroreductase"/>
    <property type="match status" value="2"/>
</dbReference>
<dbReference type="EMBL" id="DQWE01000105">
    <property type="protein sequence ID" value="HDI82615.1"/>
    <property type="molecule type" value="Genomic_DNA"/>
</dbReference>
<dbReference type="PANTHER" id="PTHR23026:SF123">
    <property type="entry name" value="NAD(P)H NITROREDUCTASE RV3131-RELATED"/>
    <property type="match status" value="1"/>
</dbReference>
<dbReference type="AlphaFoldDB" id="A0A7C0VBT0"/>
<dbReference type="CDD" id="cd02150">
    <property type="entry name" value="nitroreductase"/>
    <property type="match status" value="1"/>
</dbReference>
<feature type="domain" description="Nitroreductase" evidence="1">
    <location>
        <begin position="66"/>
        <end position="148"/>
    </location>
</feature>
<dbReference type="PANTHER" id="PTHR23026">
    <property type="entry name" value="NADPH NITROREDUCTASE"/>
    <property type="match status" value="1"/>
</dbReference>
<dbReference type="Gene3D" id="3.40.109.10">
    <property type="entry name" value="NADH Oxidase"/>
    <property type="match status" value="1"/>
</dbReference>
<sequence>MDERLMFLFKRRSIRAFHRDKPVEEKDIKALLEAGMAAPSARNLKPWHFIVVTDREMLDKLSVAHPYAEMLRQATLCIAVCADPEISERYWVQDCSAATENILIAAANIGLGAVWLGCHPRKERKKAIKPLLGIPENIELLSLIAIGHPAEEKEPRTQYDETRVHRERW</sequence>
<gene>
    <name evidence="2" type="ORF">ENF18_02345</name>
</gene>
<proteinExistence type="predicted"/>
<name>A0A7C0VBT0_UNCW3</name>
<dbReference type="SUPFAM" id="SSF55469">
    <property type="entry name" value="FMN-dependent nitroreductase-like"/>
    <property type="match status" value="1"/>
</dbReference>
<dbReference type="Proteomes" id="UP000885847">
    <property type="component" value="Unassembled WGS sequence"/>
</dbReference>
<dbReference type="InterPro" id="IPR029479">
    <property type="entry name" value="Nitroreductase"/>
</dbReference>
<organism evidence="2">
    <name type="scientific">candidate division WOR-3 bacterium</name>
    <dbReference type="NCBI Taxonomy" id="2052148"/>
    <lineage>
        <taxon>Bacteria</taxon>
        <taxon>Bacteria division WOR-3</taxon>
    </lineage>
</organism>
<accession>A0A7C0VBT0</accession>
<dbReference type="InterPro" id="IPR050627">
    <property type="entry name" value="Nitroreductase/BluB"/>
</dbReference>
<dbReference type="InterPro" id="IPR000415">
    <property type="entry name" value="Nitroreductase-like"/>
</dbReference>
<evidence type="ECO:0000313" key="2">
    <source>
        <dbReference type="EMBL" id="HDI82615.1"/>
    </source>
</evidence>